<reference evidence="1 2" key="1">
    <citation type="journal article" date="2023" name="Sci. Data">
        <title>Genome assembly of the Korean intertidal mud-creeper Batillaria attramentaria.</title>
        <authorList>
            <person name="Patra A.K."/>
            <person name="Ho P.T."/>
            <person name="Jun S."/>
            <person name="Lee S.J."/>
            <person name="Kim Y."/>
            <person name="Won Y.J."/>
        </authorList>
    </citation>
    <scope>NUCLEOTIDE SEQUENCE [LARGE SCALE GENOMIC DNA]</scope>
    <source>
        <strain evidence="1">Wonlab-2016</strain>
    </source>
</reference>
<accession>A0ABD0K0W3</accession>
<protein>
    <submittedName>
        <fullName evidence="1">Uncharacterized protein</fullName>
    </submittedName>
</protein>
<keyword evidence="2" id="KW-1185">Reference proteome</keyword>
<name>A0ABD0K0W3_9CAEN</name>
<evidence type="ECO:0000313" key="1">
    <source>
        <dbReference type="EMBL" id="KAK7480798.1"/>
    </source>
</evidence>
<comment type="caution">
    <text evidence="1">The sequence shown here is derived from an EMBL/GenBank/DDBJ whole genome shotgun (WGS) entry which is preliminary data.</text>
</comment>
<dbReference type="AlphaFoldDB" id="A0ABD0K0W3"/>
<dbReference type="EMBL" id="JACVVK020000274">
    <property type="protein sequence ID" value="KAK7480798.1"/>
    <property type="molecule type" value="Genomic_DNA"/>
</dbReference>
<gene>
    <name evidence="1" type="ORF">BaRGS_00027964</name>
</gene>
<evidence type="ECO:0000313" key="2">
    <source>
        <dbReference type="Proteomes" id="UP001519460"/>
    </source>
</evidence>
<proteinExistence type="predicted"/>
<organism evidence="1 2">
    <name type="scientific">Batillaria attramentaria</name>
    <dbReference type="NCBI Taxonomy" id="370345"/>
    <lineage>
        <taxon>Eukaryota</taxon>
        <taxon>Metazoa</taxon>
        <taxon>Spiralia</taxon>
        <taxon>Lophotrochozoa</taxon>
        <taxon>Mollusca</taxon>
        <taxon>Gastropoda</taxon>
        <taxon>Caenogastropoda</taxon>
        <taxon>Sorbeoconcha</taxon>
        <taxon>Cerithioidea</taxon>
        <taxon>Batillariidae</taxon>
        <taxon>Batillaria</taxon>
    </lineage>
</organism>
<sequence length="67" mass="7287">MGRQPASAFGSEAAVLSDVGDLDNSPHFLLSVGVKMWRGRGGVRRLGSSGRGQEIWKMKFTRNSSLH</sequence>
<dbReference type="Proteomes" id="UP001519460">
    <property type="component" value="Unassembled WGS sequence"/>
</dbReference>